<comment type="caution">
    <text evidence="4">The sequence shown here is derived from an EMBL/GenBank/DDBJ whole genome shotgun (WGS) entry which is preliminary data.</text>
</comment>
<dbReference type="Pfam" id="PF00072">
    <property type="entry name" value="Response_reg"/>
    <property type="match status" value="1"/>
</dbReference>
<organism evidence="4 6">
    <name type="scientific">Candidatus Sedimenticola endophacoides</name>
    <dbReference type="NCBI Taxonomy" id="2548426"/>
    <lineage>
        <taxon>Bacteria</taxon>
        <taxon>Pseudomonadati</taxon>
        <taxon>Pseudomonadota</taxon>
        <taxon>Gammaproteobacteria</taxon>
        <taxon>Chromatiales</taxon>
        <taxon>Sedimenticolaceae</taxon>
        <taxon>Sedimenticola</taxon>
    </lineage>
</organism>
<evidence type="ECO:0000313" key="7">
    <source>
        <dbReference type="Proteomes" id="UP000250928"/>
    </source>
</evidence>
<dbReference type="Proteomes" id="UP000243361">
    <property type="component" value="Unassembled WGS sequence"/>
</dbReference>
<dbReference type="InterPro" id="IPR050595">
    <property type="entry name" value="Bact_response_regulator"/>
</dbReference>
<dbReference type="EMBL" id="PQCO01000048">
    <property type="protein sequence ID" value="PUE05689.1"/>
    <property type="molecule type" value="Genomic_DNA"/>
</dbReference>
<feature type="modified residue" description="4-aspartylphosphate" evidence="2">
    <location>
        <position position="57"/>
    </location>
</feature>
<dbReference type="PANTHER" id="PTHR44591:SF3">
    <property type="entry name" value="RESPONSE REGULATORY DOMAIN-CONTAINING PROTEIN"/>
    <property type="match status" value="1"/>
</dbReference>
<dbReference type="PANTHER" id="PTHR44591">
    <property type="entry name" value="STRESS RESPONSE REGULATOR PROTEIN 1"/>
    <property type="match status" value="1"/>
</dbReference>
<sequence>MTDTDKKTILVVDDVAENINILDGLLRDRYRIRAAINGQRALRIASGEPAPDLILLDIMMPEMDGYEVCRRLKSDPATADIPVIFVTAMNEAEDEYRGLALGAADYITGSSPD</sequence>
<dbReference type="AlphaFoldDB" id="A0A657PJD1"/>
<evidence type="ECO:0000313" key="6">
    <source>
        <dbReference type="Proteomes" id="UP000243361"/>
    </source>
</evidence>
<dbReference type="InterPro" id="IPR001789">
    <property type="entry name" value="Sig_transdc_resp-reg_receiver"/>
</dbReference>
<feature type="domain" description="Response regulatory" evidence="3">
    <location>
        <begin position="8"/>
        <end position="113"/>
    </location>
</feature>
<reference evidence="4 6" key="1">
    <citation type="submission" date="2017-02" db="EMBL/GenBank/DDBJ databases">
        <title>Novel co-symbiosis in the unique lucinid bivalve Phacoides pectinatus.</title>
        <authorList>
            <person name="Lim S.J."/>
            <person name="Davis B.G."/>
            <person name="Gill D.E."/>
            <person name="Engel A.S."/>
            <person name="Anderson L.C."/>
            <person name="Campbell B.J."/>
        </authorList>
    </citation>
    <scope>NUCLEOTIDE SEQUENCE [LARGE SCALE GENOMIC DNA]</scope>
    <source>
        <strain evidence="4">LUC13016_P6</strain>
    </source>
</reference>
<evidence type="ECO:0000259" key="3">
    <source>
        <dbReference type="PROSITE" id="PS50110"/>
    </source>
</evidence>
<dbReference type="CDD" id="cd19920">
    <property type="entry name" value="REC_PA4781-like"/>
    <property type="match status" value="1"/>
</dbReference>
<accession>A0A657PJD1</accession>
<gene>
    <name evidence="4" type="ORF">B0D84_04195</name>
    <name evidence="5" type="ORF">C3L24_00595</name>
</gene>
<evidence type="ECO:0000313" key="4">
    <source>
        <dbReference type="EMBL" id="OQX33765.1"/>
    </source>
</evidence>
<keyword evidence="1 2" id="KW-0597">Phosphoprotein</keyword>
<dbReference type="Proteomes" id="UP000250928">
    <property type="component" value="Unassembled WGS sequence"/>
</dbReference>
<dbReference type="SMART" id="SM00448">
    <property type="entry name" value="REC"/>
    <property type="match status" value="1"/>
</dbReference>
<name>A0A657PJD1_9GAMM</name>
<reference evidence="5 7" key="2">
    <citation type="submission" date="2018-01" db="EMBL/GenBank/DDBJ databases">
        <title>Novel co-symbiosis in the lucinid bivalve Phacoides pectinatus.</title>
        <authorList>
            <person name="Lim S.J."/>
            <person name="Davis B.G."/>
            <person name="Gill D.E."/>
            <person name="Engel A.S."/>
            <person name="Anderson L.C."/>
            <person name="Campbell B.J."/>
        </authorList>
    </citation>
    <scope>NUCLEOTIDE SEQUENCE [LARGE SCALE GENOMIC DNA]</scope>
    <source>
        <strain evidence="5">N3_P5</strain>
    </source>
</reference>
<protein>
    <recommendedName>
        <fullName evidence="3">Response regulatory domain-containing protein</fullName>
    </recommendedName>
</protein>
<evidence type="ECO:0000256" key="2">
    <source>
        <dbReference type="PROSITE-ProRule" id="PRU00169"/>
    </source>
</evidence>
<keyword evidence="6" id="KW-1185">Reference proteome</keyword>
<evidence type="ECO:0000313" key="5">
    <source>
        <dbReference type="EMBL" id="PUE05689.1"/>
    </source>
</evidence>
<dbReference type="GO" id="GO:0000160">
    <property type="term" value="P:phosphorelay signal transduction system"/>
    <property type="evidence" value="ECO:0007669"/>
    <property type="project" value="InterPro"/>
</dbReference>
<evidence type="ECO:0000256" key="1">
    <source>
        <dbReference type="ARBA" id="ARBA00022553"/>
    </source>
</evidence>
<dbReference type="Gene3D" id="3.40.50.2300">
    <property type="match status" value="1"/>
</dbReference>
<dbReference type="SUPFAM" id="SSF52172">
    <property type="entry name" value="CheY-like"/>
    <property type="match status" value="1"/>
</dbReference>
<dbReference type="PROSITE" id="PS50110">
    <property type="entry name" value="RESPONSE_REGULATORY"/>
    <property type="match status" value="1"/>
</dbReference>
<dbReference type="InterPro" id="IPR011006">
    <property type="entry name" value="CheY-like_superfamily"/>
</dbReference>
<proteinExistence type="predicted"/>
<dbReference type="EMBL" id="MUIE01000269">
    <property type="protein sequence ID" value="OQX33765.1"/>
    <property type="molecule type" value="Genomic_DNA"/>
</dbReference>